<evidence type="ECO:0000313" key="3">
    <source>
        <dbReference type="Proteomes" id="UP000308133"/>
    </source>
</evidence>
<feature type="region of interest" description="Disordered" evidence="1">
    <location>
        <begin position="1"/>
        <end position="29"/>
    </location>
</feature>
<gene>
    <name evidence="2" type="ORF">C1H76_0825</name>
</gene>
<feature type="compositionally biased region" description="Polar residues" evidence="1">
    <location>
        <begin position="11"/>
        <end position="25"/>
    </location>
</feature>
<evidence type="ECO:0000313" key="2">
    <source>
        <dbReference type="EMBL" id="TKX26888.1"/>
    </source>
</evidence>
<comment type="caution">
    <text evidence="2">The sequence shown here is derived from an EMBL/GenBank/DDBJ whole genome shotgun (WGS) entry which is preliminary data.</text>
</comment>
<accession>A0A4U7B650</accession>
<feature type="compositionally biased region" description="Basic and acidic residues" evidence="1">
    <location>
        <begin position="1"/>
        <end position="10"/>
    </location>
</feature>
<name>A0A4U7B650_9PEZI</name>
<evidence type="ECO:0000256" key="1">
    <source>
        <dbReference type="SAM" id="MobiDB-lite"/>
    </source>
</evidence>
<dbReference type="EMBL" id="PTQR01000010">
    <property type="protein sequence ID" value="TKX26888.1"/>
    <property type="molecule type" value="Genomic_DNA"/>
</dbReference>
<sequence>MAEHLQRQSSRENGSWTVNDNQPQSPYIGPSLDLIQRAEVIQNVTPLEETESAAASNWTHDENSDSVLPAHYHANRAQLGDQNLNDLNLFSNETNTSSGYNAMPYFGTNNWEGSALSIPEDFIQFLFTSQHSPQASDASSIQDNRK</sequence>
<protein>
    <submittedName>
        <fullName evidence="2">Uncharacterized protein</fullName>
    </submittedName>
</protein>
<reference evidence="2 3" key="1">
    <citation type="submission" date="2018-02" db="EMBL/GenBank/DDBJ databases">
        <title>Draft genome sequences of Elsinoe sp., causing black scab on jojoba.</title>
        <authorList>
            <person name="Stodart B."/>
            <person name="Jeffress S."/>
            <person name="Ash G."/>
            <person name="Arun Chinnappa K."/>
        </authorList>
    </citation>
    <scope>NUCLEOTIDE SEQUENCE [LARGE SCALE GENOMIC DNA]</scope>
    <source>
        <strain evidence="2 3">Hillstone_2</strain>
    </source>
</reference>
<dbReference type="AlphaFoldDB" id="A0A4U7B650"/>
<dbReference type="Proteomes" id="UP000308133">
    <property type="component" value="Unassembled WGS sequence"/>
</dbReference>
<proteinExistence type="predicted"/>
<organism evidence="2 3">
    <name type="scientific">Elsinoe australis</name>
    <dbReference type="NCBI Taxonomy" id="40998"/>
    <lineage>
        <taxon>Eukaryota</taxon>
        <taxon>Fungi</taxon>
        <taxon>Dikarya</taxon>
        <taxon>Ascomycota</taxon>
        <taxon>Pezizomycotina</taxon>
        <taxon>Dothideomycetes</taxon>
        <taxon>Dothideomycetidae</taxon>
        <taxon>Myriangiales</taxon>
        <taxon>Elsinoaceae</taxon>
        <taxon>Elsinoe</taxon>
    </lineage>
</organism>